<reference evidence="2 3" key="1">
    <citation type="submission" date="2019-03" db="EMBL/GenBank/DDBJ databases">
        <title>Metabolic reconstructions from genomes of highly enriched 'Candidatus Accumulibacter' and 'Candidatus Competibacter' bioreactor populations.</title>
        <authorList>
            <person name="Annavajhala M.K."/>
            <person name="Welles L."/>
            <person name="Abbas B."/>
            <person name="Sorokin D."/>
            <person name="Park H."/>
            <person name="Van Loosdrecht M."/>
            <person name="Chandran K."/>
        </authorList>
    </citation>
    <scope>NUCLEOTIDE SEQUENCE [LARGE SCALE GENOMIC DNA]</scope>
    <source>
        <strain evidence="2 3">SBR_G</strain>
    </source>
</reference>
<proteinExistence type="predicted"/>
<feature type="region of interest" description="Disordered" evidence="1">
    <location>
        <begin position="1"/>
        <end position="42"/>
    </location>
</feature>
<evidence type="ECO:0000313" key="2">
    <source>
        <dbReference type="EMBL" id="NMQ21244.1"/>
    </source>
</evidence>
<evidence type="ECO:0000256" key="1">
    <source>
        <dbReference type="SAM" id="MobiDB-lite"/>
    </source>
</evidence>
<gene>
    <name evidence="2" type="ORF">E4P82_19805</name>
</gene>
<keyword evidence="3" id="KW-1185">Reference proteome</keyword>
<dbReference type="Proteomes" id="UP000760480">
    <property type="component" value="Unassembled WGS sequence"/>
</dbReference>
<protein>
    <submittedName>
        <fullName evidence="2">Uncharacterized protein</fullName>
    </submittedName>
</protein>
<dbReference type="EMBL" id="SPMZ01000082">
    <property type="protein sequence ID" value="NMQ21244.1"/>
    <property type="molecule type" value="Genomic_DNA"/>
</dbReference>
<name>A0ABX1TRV1_9GAMM</name>
<sequence>MSKLTTIQEIRRRTDYDVGPDRRPTGKKEPIENPMPSRGLSKSMLIHNPTTNRHKAAKLLLGLTLLTSQAEADWTVAMQRDPLTRQTRCLLSSTPQITSDGYDATPVTLVFNGNSLLVITESKIDPSFGDLHLTVDKNPPIRTDKLDHDMTLVFDQEVSELIQQFRKGSEATAYLRFWPTWPVTQLFPVKFSLIGFSKAYDSMNNNCQPPASATPARTG</sequence>
<evidence type="ECO:0000313" key="3">
    <source>
        <dbReference type="Proteomes" id="UP000760480"/>
    </source>
</evidence>
<feature type="compositionally biased region" description="Basic and acidic residues" evidence="1">
    <location>
        <begin position="9"/>
        <end position="31"/>
    </location>
</feature>
<accession>A0ABX1TRV1</accession>
<comment type="caution">
    <text evidence="2">The sequence shown here is derived from an EMBL/GenBank/DDBJ whole genome shotgun (WGS) entry which is preliminary data.</text>
</comment>
<organism evidence="2 3">
    <name type="scientific">Candidatus Competibacter phosphatis</name>
    <dbReference type="NCBI Taxonomy" id="221280"/>
    <lineage>
        <taxon>Bacteria</taxon>
        <taxon>Pseudomonadati</taxon>
        <taxon>Pseudomonadota</taxon>
        <taxon>Gammaproteobacteria</taxon>
        <taxon>Candidatus Competibacteraceae</taxon>
        <taxon>Candidatus Competibacter</taxon>
    </lineage>
</organism>